<dbReference type="InterPro" id="IPR051199">
    <property type="entry name" value="LPS_LOS_Heptosyltrfase"/>
</dbReference>
<evidence type="ECO:0000313" key="3">
    <source>
        <dbReference type="EMBL" id="MDR7378340.1"/>
    </source>
</evidence>
<keyword evidence="4" id="KW-1185">Reference proteome</keyword>
<dbReference type="EMBL" id="JAVDXT010000002">
    <property type="protein sequence ID" value="MDR7378340.1"/>
    <property type="molecule type" value="Genomic_DNA"/>
</dbReference>
<dbReference type="Pfam" id="PF01075">
    <property type="entry name" value="Glyco_transf_9"/>
    <property type="match status" value="1"/>
</dbReference>
<organism evidence="3 4">
    <name type="scientific">Rhodoferax ferrireducens</name>
    <dbReference type="NCBI Taxonomy" id="192843"/>
    <lineage>
        <taxon>Bacteria</taxon>
        <taxon>Pseudomonadati</taxon>
        <taxon>Pseudomonadota</taxon>
        <taxon>Betaproteobacteria</taxon>
        <taxon>Burkholderiales</taxon>
        <taxon>Comamonadaceae</taxon>
        <taxon>Rhodoferax</taxon>
    </lineage>
</organism>
<accession>A0ABU2CAG8</accession>
<gene>
    <name evidence="3" type="ORF">J2X19_003019</name>
</gene>
<keyword evidence="2 3" id="KW-0808">Transferase</keyword>
<dbReference type="PANTHER" id="PTHR30160:SF1">
    <property type="entry name" value="LIPOPOLYSACCHARIDE 1,2-N-ACETYLGLUCOSAMINETRANSFERASE-RELATED"/>
    <property type="match status" value="1"/>
</dbReference>
<dbReference type="PANTHER" id="PTHR30160">
    <property type="entry name" value="TETRAACYLDISACCHARIDE 4'-KINASE-RELATED"/>
    <property type="match status" value="1"/>
</dbReference>
<dbReference type="CDD" id="cd03789">
    <property type="entry name" value="GT9_LPS_heptosyltransferase"/>
    <property type="match status" value="1"/>
</dbReference>
<dbReference type="GO" id="GO:0016757">
    <property type="term" value="F:glycosyltransferase activity"/>
    <property type="evidence" value="ECO:0007669"/>
    <property type="project" value="UniProtKB-KW"/>
</dbReference>
<dbReference type="SUPFAM" id="SSF53756">
    <property type="entry name" value="UDP-Glycosyltransferase/glycogen phosphorylase"/>
    <property type="match status" value="1"/>
</dbReference>
<evidence type="ECO:0000256" key="2">
    <source>
        <dbReference type="ARBA" id="ARBA00022679"/>
    </source>
</evidence>
<dbReference type="RefSeq" id="WP_310374356.1">
    <property type="nucleotide sequence ID" value="NZ_JAVDXT010000002.1"/>
</dbReference>
<comment type="caution">
    <text evidence="3">The sequence shown here is derived from an EMBL/GenBank/DDBJ whole genome shotgun (WGS) entry which is preliminary data.</text>
</comment>
<evidence type="ECO:0000313" key="4">
    <source>
        <dbReference type="Proteomes" id="UP001180487"/>
    </source>
</evidence>
<dbReference type="Gene3D" id="3.40.50.2000">
    <property type="entry name" value="Glycogen Phosphorylase B"/>
    <property type="match status" value="2"/>
</dbReference>
<protein>
    <submittedName>
        <fullName evidence="3">Heptosyltransferase-3</fullName>
        <ecNumber evidence="3">2.4.-.-</ecNumber>
    </submittedName>
</protein>
<keyword evidence="1 3" id="KW-0328">Glycosyltransferase</keyword>
<dbReference type="InterPro" id="IPR002201">
    <property type="entry name" value="Glyco_trans_9"/>
</dbReference>
<dbReference type="EC" id="2.4.-.-" evidence="3"/>
<proteinExistence type="predicted"/>
<dbReference type="Proteomes" id="UP001180487">
    <property type="component" value="Unassembled WGS sequence"/>
</dbReference>
<sequence>MKKILVIATRQIGDVLLTTPLIRAARQQWPEAQIDVIGLAGTLGMLKGNPDIHSLITTHPTKGWRDTLEVLRTIWKRYDLALVTQPSDRAHLIGWAASRHHRSGIIPAKNSSNWWKKRILSHVVVSDGDEGAQHVVMEKMALLAPWHTAAVKDTRVQAPPVQALPPQLDTLVTPQAIVVHAPSMWPYKQWPIAHFRQLLEQLIEAGHQVVLTGSASSVDQDCIQQLRDVAPSPRLIDSSGQLNFNQLVCLFQRAQLYIGPDTSVTHLAAASGIRVLTLFGPTNPVRWGPWPSTPDTRQSYIPQAPEQKVHNITLLQGTMACVPCSKAGCENHTQSRSDCLSEMLPGRVYQMVQNLL</sequence>
<evidence type="ECO:0000256" key="1">
    <source>
        <dbReference type="ARBA" id="ARBA00022676"/>
    </source>
</evidence>
<name>A0ABU2CAG8_9BURK</name>
<reference evidence="3 4" key="1">
    <citation type="submission" date="2023-07" db="EMBL/GenBank/DDBJ databases">
        <title>Sorghum-associated microbial communities from plants grown in Nebraska, USA.</title>
        <authorList>
            <person name="Schachtman D."/>
        </authorList>
    </citation>
    <scope>NUCLEOTIDE SEQUENCE [LARGE SCALE GENOMIC DNA]</scope>
    <source>
        <strain evidence="3 4">BE313</strain>
    </source>
</reference>